<evidence type="ECO:0000256" key="7">
    <source>
        <dbReference type="ARBA" id="ARBA00023170"/>
    </source>
</evidence>
<feature type="compositionally biased region" description="Polar residues" evidence="9">
    <location>
        <begin position="902"/>
        <end position="914"/>
    </location>
</feature>
<gene>
    <name evidence="13" type="ORF">SNE40_008755</name>
</gene>
<feature type="compositionally biased region" description="Basic and acidic residues" evidence="9">
    <location>
        <begin position="879"/>
        <end position="895"/>
    </location>
</feature>
<keyword evidence="14" id="KW-1185">Reference proteome</keyword>
<feature type="domain" description="Fibronectin type-III" evidence="12">
    <location>
        <begin position="229"/>
        <end position="321"/>
    </location>
</feature>
<dbReference type="InterPro" id="IPR015321">
    <property type="entry name" value="TypeI_recpt_CBD"/>
</dbReference>
<evidence type="ECO:0000256" key="9">
    <source>
        <dbReference type="SAM" id="MobiDB-lite"/>
    </source>
</evidence>
<keyword evidence="5 10" id="KW-0472">Membrane</keyword>
<feature type="chain" id="PRO_5043015835" description="Fibronectin type-III domain-containing protein" evidence="11">
    <location>
        <begin position="20"/>
        <end position="1095"/>
    </location>
</feature>
<evidence type="ECO:0000259" key="12">
    <source>
        <dbReference type="PROSITE" id="PS50853"/>
    </source>
</evidence>
<dbReference type="PANTHER" id="PTHR23037:SF35">
    <property type="entry name" value="FIBRONECTIN TYPE-III DOMAIN-CONTAINING PROTEIN"/>
    <property type="match status" value="1"/>
</dbReference>
<keyword evidence="8" id="KW-0325">Glycoprotein</keyword>
<evidence type="ECO:0000256" key="8">
    <source>
        <dbReference type="ARBA" id="ARBA00023180"/>
    </source>
</evidence>
<dbReference type="EMBL" id="JAZGQO010000007">
    <property type="protein sequence ID" value="KAK6180761.1"/>
    <property type="molecule type" value="Genomic_DNA"/>
</dbReference>
<dbReference type="SMART" id="SM00060">
    <property type="entry name" value="FN3"/>
    <property type="match status" value="2"/>
</dbReference>
<keyword evidence="6" id="KW-1015">Disulfide bond</keyword>
<comment type="caution">
    <text evidence="13">The sequence shown here is derived from an EMBL/GenBank/DDBJ whole genome shotgun (WGS) entry which is preliminary data.</text>
</comment>
<evidence type="ECO:0000256" key="11">
    <source>
        <dbReference type="SAM" id="SignalP"/>
    </source>
</evidence>
<evidence type="ECO:0000256" key="3">
    <source>
        <dbReference type="ARBA" id="ARBA00022729"/>
    </source>
</evidence>
<dbReference type="Gene3D" id="2.60.40.10">
    <property type="entry name" value="Immunoglobulins"/>
    <property type="match status" value="4"/>
</dbReference>
<evidence type="ECO:0000313" key="14">
    <source>
        <dbReference type="Proteomes" id="UP001347796"/>
    </source>
</evidence>
<evidence type="ECO:0000256" key="6">
    <source>
        <dbReference type="ARBA" id="ARBA00023157"/>
    </source>
</evidence>
<protein>
    <recommendedName>
        <fullName evidence="12">Fibronectin type-III domain-containing protein</fullName>
    </recommendedName>
</protein>
<organism evidence="13 14">
    <name type="scientific">Patella caerulea</name>
    <name type="common">Rayed Mediterranean limpet</name>
    <dbReference type="NCBI Taxonomy" id="87958"/>
    <lineage>
        <taxon>Eukaryota</taxon>
        <taxon>Metazoa</taxon>
        <taxon>Spiralia</taxon>
        <taxon>Lophotrochozoa</taxon>
        <taxon>Mollusca</taxon>
        <taxon>Gastropoda</taxon>
        <taxon>Patellogastropoda</taxon>
        <taxon>Patelloidea</taxon>
        <taxon>Patellidae</taxon>
        <taxon>Patella</taxon>
    </lineage>
</organism>
<dbReference type="GO" id="GO:0004896">
    <property type="term" value="F:cytokine receptor activity"/>
    <property type="evidence" value="ECO:0007669"/>
    <property type="project" value="TreeGrafter"/>
</dbReference>
<dbReference type="Proteomes" id="UP001347796">
    <property type="component" value="Unassembled WGS sequence"/>
</dbReference>
<dbReference type="CDD" id="cd00063">
    <property type="entry name" value="FN3"/>
    <property type="match status" value="2"/>
</dbReference>
<keyword evidence="7" id="KW-0675">Receptor</keyword>
<keyword evidence="3 11" id="KW-0732">Signal</keyword>
<proteinExistence type="predicted"/>
<feature type="compositionally biased region" description="Polar residues" evidence="9">
    <location>
        <begin position="851"/>
        <end position="866"/>
    </location>
</feature>
<dbReference type="Pfam" id="PF00041">
    <property type="entry name" value="fn3"/>
    <property type="match status" value="2"/>
</dbReference>
<evidence type="ECO:0000256" key="1">
    <source>
        <dbReference type="ARBA" id="ARBA00004479"/>
    </source>
</evidence>
<feature type="region of interest" description="Disordered" evidence="9">
    <location>
        <begin position="838"/>
        <end position="965"/>
    </location>
</feature>
<comment type="subcellular location">
    <subcellularLocation>
        <location evidence="1">Membrane</location>
        <topology evidence="1">Single-pass type I membrane protein</topology>
    </subcellularLocation>
</comment>
<feature type="compositionally biased region" description="Polar residues" evidence="9">
    <location>
        <begin position="936"/>
        <end position="948"/>
    </location>
</feature>
<dbReference type="Pfam" id="PF09240">
    <property type="entry name" value="IL6Ra-bind"/>
    <property type="match status" value="1"/>
</dbReference>
<dbReference type="PANTHER" id="PTHR23037">
    <property type="entry name" value="CYTOKINE RECEPTOR"/>
    <property type="match status" value="1"/>
</dbReference>
<feature type="region of interest" description="Disordered" evidence="9">
    <location>
        <begin position="812"/>
        <end position="831"/>
    </location>
</feature>
<feature type="signal peptide" evidence="11">
    <location>
        <begin position="1"/>
        <end position="19"/>
    </location>
</feature>
<name>A0AAN8PWQ3_PATCE</name>
<evidence type="ECO:0000256" key="4">
    <source>
        <dbReference type="ARBA" id="ARBA00022989"/>
    </source>
</evidence>
<dbReference type="PROSITE" id="PS50853">
    <property type="entry name" value="FN3"/>
    <property type="match status" value="2"/>
</dbReference>
<keyword evidence="4 10" id="KW-1133">Transmembrane helix</keyword>
<evidence type="ECO:0000256" key="5">
    <source>
        <dbReference type="ARBA" id="ARBA00023136"/>
    </source>
</evidence>
<dbReference type="SUPFAM" id="SSF49265">
    <property type="entry name" value="Fibronectin type III"/>
    <property type="match status" value="2"/>
</dbReference>
<dbReference type="InterPro" id="IPR013783">
    <property type="entry name" value="Ig-like_fold"/>
</dbReference>
<evidence type="ECO:0000256" key="2">
    <source>
        <dbReference type="ARBA" id="ARBA00022692"/>
    </source>
</evidence>
<dbReference type="InterPro" id="IPR003961">
    <property type="entry name" value="FN3_dom"/>
</dbReference>
<feature type="transmembrane region" description="Helical" evidence="10">
    <location>
        <begin position="639"/>
        <end position="662"/>
    </location>
</feature>
<evidence type="ECO:0000313" key="13">
    <source>
        <dbReference type="EMBL" id="KAK6180761.1"/>
    </source>
</evidence>
<sequence>MLRNYCLVLLFILLHGADANPLCAFFPENCSGIGELKPDNPFVYIGDELVLNCSLNGPLNGSYNASDLRFSHHNDIYVPKKYVHLLSEDLAQLRLPITSPNDKSHYMCSLKNDAVGNQDLSLEYRPRPVENVSCVVANWENMTCNWQLGPYVKVKEIGISIYWWVQSGNGYYNCDRSSQTLCFFNADSYNEGNTYTMMINVSHTPSNGETEIASKNYTIYADQIVKPDPVTDLTAYQVNSTCSRLTWSHSRSEKDLKYRLEYYSHWDKEETVIVLDPGKSLEQTVCGLHPDTSYNFSVAAHPRTEGFWSETVHTSTTTLEDVPSFGPATTNGSYFEYPCDGIRKINIFFKHVAKENANGVITAYGAAVRSSSTGVENFFSAADSNKISVYLRCDVGYYVDLYARTKIGKSKNNTQFFIPATKTVTTDVKLHIVISNDTGTGNQVKAVWRNTSPSLKPAYLYWCRSSITDICQGDLNWLPVEDDVTDMVLPVSVNKTEAKEYIFAISFMVGDSPSSMTFSECIYRKYSVPADPPVGFQLDKENPDLSLGLSWSPKQCDQQSLIHIDNYMVHYCPADRQDGCLKPQQTVKVASSHSRYQLNDLKADINYSVWLQAESSGELGPESVHLHAVPTDSRLSTGAIVGISLALFVVVVVAGVGVYFTVVRRCKKLIEPYKITDVLDVKDVYISHKEHNFISSADDFTPKNSNNNILSTGSQNEDVEKAEKNLNNEKMNIPGSAGSSKSDATTEMHYNKITFQSSGETDDDTKNDIVVGQVAIDQTQSPVVTLENEITLIDKTISTQNGRLKSGYYTPEEVEMKPGPFSPAPDATSRSDLDYNKVAMKNSGDNDDSIDNQASGGQKLSTNCENHGQEKPITPSFKKSSDGYFRQEEVQKKMETPVPDNGSPSANINQNFMTSPDEEKQEEVQKKMENPVPDNGSPSANINQNFMTSPDEEKRLRSDSSDDSIESGYKKVTLANGANLNDNTLDEVNDVEIAQTVLDDINNNVLRNDHTPNLMNGSPFRITNNDDYVTQQNLSQMTNSVPGTHNPNENHNQNHTISNNSEYVTSTELAKKQNQGLPKKSLNNMDYVTVDTFNN</sequence>
<reference evidence="13 14" key="1">
    <citation type="submission" date="2024-01" db="EMBL/GenBank/DDBJ databases">
        <title>The genome of the rayed Mediterranean limpet Patella caerulea (Linnaeus, 1758).</title>
        <authorList>
            <person name="Anh-Thu Weber A."/>
            <person name="Halstead-Nussloch G."/>
        </authorList>
    </citation>
    <scope>NUCLEOTIDE SEQUENCE [LARGE SCALE GENOMIC DNA]</scope>
    <source>
        <strain evidence="13">AATW-2023a</strain>
        <tissue evidence="13">Whole specimen</tissue>
    </source>
</reference>
<dbReference type="InterPro" id="IPR036116">
    <property type="entry name" value="FN3_sf"/>
</dbReference>
<keyword evidence="2 10" id="KW-0812">Transmembrane</keyword>
<evidence type="ECO:0000256" key="10">
    <source>
        <dbReference type="SAM" id="Phobius"/>
    </source>
</evidence>
<accession>A0AAN8PWQ3</accession>
<feature type="compositionally biased region" description="Basic and acidic residues" evidence="9">
    <location>
        <begin position="951"/>
        <end position="960"/>
    </location>
</feature>
<feature type="domain" description="Fibronectin type-III" evidence="12">
    <location>
        <begin position="532"/>
        <end position="634"/>
    </location>
</feature>
<dbReference type="GO" id="GO:0009897">
    <property type="term" value="C:external side of plasma membrane"/>
    <property type="evidence" value="ECO:0007669"/>
    <property type="project" value="TreeGrafter"/>
</dbReference>
<dbReference type="AlphaFoldDB" id="A0AAN8PWQ3"/>